<organism evidence="1 2">
    <name type="scientific">Dyadobacter koreensis</name>
    <dbReference type="NCBI Taxonomy" id="408657"/>
    <lineage>
        <taxon>Bacteria</taxon>
        <taxon>Pseudomonadati</taxon>
        <taxon>Bacteroidota</taxon>
        <taxon>Cytophagia</taxon>
        <taxon>Cytophagales</taxon>
        <taxon>Spirosomataceae</taxon>
        <taxon>Dyadobacter</taxon>
    </lineage>
</organism>
<accession>A0A1H6Q7P1</accession>
<evidence type="ECO:0000313" key="1">
    <source>
        <dbReference type="EMBL" id="SEI39819.1"/>
    </source>
</evidence>
<dbReference type="EMBL" id="FNXY01000001">
    <property type="protein sequence ID" value="SEI39819.1"/>
    <property type="molecule type" value="Genomic_DNA"/>
</dbReference>
<protein>
    <submittedName>
        <fullName evidence="1">Uncharacterized protein</fullName>
    </submittedName>
</protein>
<dbReference type="RefSeq" id="WP_090331388.1">
    <property type="nucleotide sequence ID" value="NZ_FNXY01000001.1"/>
</dbReference>
<name>A0A1H6Q7P1_9BACT</name>
<dbReference type="Proteomes" id="UP000199532">
    <property type="component" value="Unassembled WGS sequence"/>
</dbReference>
<dbReference type="OrthoDB" id="945475at2"/>
<evidence type="ECO:0000313" key="2">
    <source>
        <dbReference type="Proteomes" id="UP000199532"/>
    </source>
</evidence>
<reference evidence="1 2" key="1">
    <citation type="submission" date="2016-10" db="EMBL/GenBank/DDBJ databases">
        <authorList>
            <person name="de Groot N.N."/>
        </authorList>
    </citation>
    <scope>NUCLEOTIDE SEQUENCE [LARGE SCALE GENOMIC DNA]</scope>
    <source>
        <strain evidence="1 2">DSM 19938</strain>
    </source>
</reference>
<proteinExistence type="predicted"/>
<gene>
    <name evidence="1" type="ORF">SAMN04487995_0387</name>
</gene>
<sequence length="218" mass="25584">MKKKQLKGRAQMPDPNRSLFKFKLVWAFDRNGVQPKPQTWYSFDYSSERELFPEGLDKELRFIWKELLSLCWKNQPLYEGIKWLRPHRCGPVLELYLPSAQAFAGQIAELERSQGWGELEAYVGQLGFDDFAFRTVCPSHPRQPGNSPGRIKFREFYGFKYLHRNDFIVSSLSQGRLLKVDVYDNIMYHNENHLHTLFGRMQSSESAKQAQNPSLLFD</sequence>
<dbReference type="AlphaFoldDB" id="A0A1H6Q7P1"/>
<keyword evidence="2" id="KW-1185">Reference proteome</keyword>